<keyword evidence="5" id="KW-0813">Transport</keyword>
<dbReference type="SUPFAM" id="SSF161098">
    <property type="entry name" value="MetI-like"/>
    <property type="match status" value="2"/>
</dbReference>
<proteinExistence type="inferred from homology"/>
<dbReference type="PROSITE" id="PS50928">
    <property type="entry name" value="ABC_TM1"/>
    <property type="match status" value="2"/>
</dbReference>
<sequence>MRFAPTLEPVMTGSPSVAETPSAPMAAAAVSAAMPAGMPAAMPTPVSAKTPANSPALALGRRPMPAWIGALGLTMGQGALVLFLVLFLALPLIAILAKSVTDNDGAWAGLSVVGSIIGADGFLPMVGRSLTVGIVTMLLVVPCAYAFAYGLTRTRLPGKGLLRTIALLPLLAPSLLPGIALVYLLGNQGLLKGLTGGATIYGFWGIVVGEAFYTFPHALMILLTGLTLADGRLYDAARAMGAGPWRTFMTVTLPGTRYAVFSACCVVFTLTVTDFGVPKVVGGDYNVLAMEAYKAVVGQQNFPKGAAIGILLLLPALLTFVLDRRLRARQGAQMSGRAQAYAAGQNRRRDAAFLALAGVMAAFLLLIIGVAVWASFVKMWPYNLSMSLRSYDFDNMDGGGWLAWRNSLQLAFCTALIGTAVVFVGAWMMEKVPARGQVARGLRGVVSMLALMPMAVPGLVLGLGYIFFFNSLMNPLNMLYGTMPLLILCTVVHFYTSAHLTAATALNALDPEFEAASASLKVPRMTTFLRVTLPMCLPATLDVARYLFVSAMTTVSAVVFLYSPSTVLAAVAVLNMDDAGFIGPAAAMCTVIMASSATAALVLHLASRALVARSQAWRRPVAL</sequence>
<evidence type="ECO:0000256" key="2">
    <source>
        <dbReference type="ARBA" id="ARBA00022692"/>
    </source>
</evidence>
<evidence type="ECO:0000313" key="7">
    <source>
        <dbReference type="EMBL" id="CAB3693152.1"/>
    </source>
</evidence>
<feature type="transmembrane region" description="Helical" evidence="5">
    <location>
        <begin position="64"/>
        <end position="93"/>
    </location>
</feature>
<feature type="transmembrane region" description="Helical" evidence="5">
    <location>
        <begin position="351"/>
        <end position="376"/>
    </location>
</feature>
<dbReference type="InterPro" id="IPR017664">
    <property type="entry name" value="AminoethylPonate_ABC_perm-1"/>
</dbReference>
<evidence type="ECO:0000259" key="6">
    <source>
        <dbReference type="PROSITE" id="PS50928"/>
    </source>
</evidence>
<feature type="transmembrane region" description="Helical" evidence="5">
    <location>
        <begin position="301"/>
        <end position="322"/>
    </location>
</feature>
<feature type="domain" description="ABC transmembrane type-1" evidence="6">
    <location>
        <begin position="404"/>
        <end position="603"/>
    </location>
</feature>
<dbReference type="Gene3D" id="1.10.3720.10">
    <property type="entry name" value="MetI-like"/>
    <property type="match status" value="2"/>
</dbReference>
<feature type="transmembrane region" description="Helical" evidence="5">
    <location>
        <begin position="441"/>
        <end position="466"/>
    </location>
</feature>
<dbReference type="InterPro" id="IPR035906">
    <property type="entry name" value="MetI-like_sf"/>
</dbReference>
<feature type="transmembrane region" description="Helical" evidence="5">
    <location>
        <begin position="258"/>
        <end position="281"/>
    </location>
</feature>
<feature type="domain" description="ABC transmembrane type-1" evidence="6">
    <location>
        <begin position="126"/>
        <end position="323"/>
    </location>
</feature>
<gene>
    <name evidence="7" type="ORF">LMG3441_02140</name>
</gene>
<reference evidence="7 8" key="1">
    <citation type="submission" date="2020-04" db="EMBL/GenBank/DDBJ databases">
        <authorList>
            <person name="De Canck E."/>
        </authorList>
    </citation>
    <scope>NUCLEOTIDE SEQUENCE [LARGE SCALE GENOMIC DNA]</scope>
    <source>
        <strain evidence="7 8">LMG 3441</strain>
    </source>
</reference>
<feature type="transmembrane region" description="Helical" evidence="5">
    <location>
        <begin position="105"/>
        <end position="126"/>
    </location>
</feature>
<dbReference type="InterPro" id="IPR000515">
    <property type="entry name" value="MetI-like"/>
</dbReference>
<dbReference type="GO" id="GO:0055085">
    <property type="term" value="P:transmembrane transport"/>
    <property type="evidence" value="ECO:0007669"/>
    <property type="project" value="InterPro"/>
</dbReference>
<keyword evidence="4 5" id="KW-0472">Membrane</keyword>
<keyword evidence="8" id="KW-1185">Reference proteome</keyword>
<evidence type="ECO:0000313" key="8">
    <source>
        <dbReference type="Proteomes" id="UP000494269"/>
    </source>
</evidence>
<organism evidence="7 8">
    <name type="scientific">Achromobacter kerstersii</name>
    <dbReference type="NCBI Taxonomy" id="1353890"/>
    <lineage>
        <taxon>Bacteria</taxon>
        <taxon>Pseudomonadati</taxon>
        <taxon>Pseudomonadota</taxon>
        <taxon>Betaproteobacteria</taxon>
        <taxon>Burkholderiales</taxon>
        <taxon>Alcaligenaceae</taxon>
        <taxon>Achromobacter</taxon>
    </lineage>
</organism>
<keyword evidence="2 5" id="KW-0812">Transmembrane</keyword>
<keyword evidence="3 5" id="KW-1133">Transmembrane helix</keyword>
<dbReference type="Pfam" id="PF00528">
    <property type="entry name" value="BPD_transp_1"/>
    <property type="match status" value="2"/>
</dbReference>
<evidence type="ECO:0000256" key="4">
    <source>
        <dbReference type="ARBA" id="ARBA00023136"/>
    </source>
</evidence>
<feature type="transmembrane region" description="Helical" evidence="5">
    <location>
        <begin position="582"/>
        <end position="606"/>
    </location>
</feature>
<dbReference type="CDD" id="cd06261">
    <property type="entry name" value="TM_PBP2"/>
    <property type="match status" value="1"/>
</dbReference>
<feature type="transmembrane region" description="Helical" evidence="5">
    <location>
        <begin position="408"/>
        <end position="429"/>
    </location>
</feature>
<feature type="transmembrane region" description="Helical" evidence="5">
    <location>
        <begin position="543"/>
        <end position="562"/>
    </location>
</feature>
<protein>
    <recommendedName>
        <fullName evidence="6">ABC transmembrane type-1 domain-containing protein</fullName>
    </recommendedName>
</protein>
<evidence type="ECO:0000256" key="5">
    <source>
        <dbReference type="RuleBase" id="RU363032"/>
    </source>
</evidence>
<feature type="transmembrane region" description="Helical" evidence="5">
    <location>
        <begin position="132"/>
        <end position="152"/>
    </location>
</feature>
<dbReference type="PANTHER" id="PTHR43496:SF1">
    <property type="entry name" value="POLYGALACTURONAN_RHAMNOGALACTURONAN TRANSPORT SYSTEM PERMEASE PROTEIN YTEP"/>
    <property type="match status" value="1"/>
</dbReference>
<comment type="similarity">
    <text evidence="5">Belongs to the binding-protein-dependent transport system permease family.</text>
</comment>
<dbReference type="EMBL" id="CADIJQ010000002">
    <property type="protein sequence ID" value="CAB3693152.1"/>
    <property type="molecule type" value="Genomic_DNA"/>
</dbReference>
<dbReference type="AlphaFoldDB" id="A0A6S6ZRP5"/>
<feature type="transmembrane region" description="Helical" evidence="5">
    <location>
        <begin position="164"/>
        <end position="186"/>
    </location>
</feature>
<dbReference type="GO" id="GO:0005886">
    <property type="term" value="C:plasma membrane"/>
    <property type="evidence" value="ECO:0007669"/>
    <property type="project" value="UniProtKB-SubCell"/>
</dbReference>
<evidence type="ECO:0000256" key="3">
    <source>
        <dbReference type="ARBA" id="ARBA00022989"/>
    </source>
</evidence>
<comment type="subcellular location">
    <subcellularLocation>
        <location evidence="1 5">Cell membrane</location>
        <topology evidence="1 5">Multi-pass membrane protein</topology>
    </subcellularLocation>
</comment>
<feature type="transmembrane region" description="Helical" evidence="5">
    <location>
        <begin position="198"/>
        <end position="223"/>
    </location>
</feature>
<accession>A0A6S6ZRP5</accession>
<name>A0A6S6ZRP5_9BURK</name>
<evidence type="ECO:0000256" key="1">
    <source>
        <dbReference type="ARBA" id="ARBA00004651"/>
    </source>
</evidence>
<dbReference type="PANTHER" id="PTHR43496">
    <property type="entry name" value="PROTEIN LPLB"/>
    <property type="match status" value="1"/>
</dbReference>
<feature type="transmembrane region" description="Helical" evidence="5">
    <location>
        <begin position="478"/>
        <end position="496"/>
    </location>
</feature>
<dbReference type="NCBIfam" id="TIGR03262">
    <property type="entry name" value="PhnU2"/>
    <property type="match status" value="1"/>
</dbReference>
<dbReference type="Proteomes" id="UP000494269">
    <property type="component" value="Unassembled WGS sequence"/>
</dbReference>